<dbReference type="InParanoid" id="A0A1B4XJ89"/>
<organism evidence="1 2">
    <name type="scientific">Sulfuricaulis limicola</name>
    <dbReference type="NCBI Taxonomy" id="1620215"/>
    <lineage>
        <taxon>Bacteria</taxon>
        <taxon>Pseudomonadati</taxon>
        <taxon>Pseudomonadota</taxon>
        <taxon>Gammaproteobacteria</taxon>
        <taxon>Acidiferrobacterales</taxon>
        <taxon>Acidiferrobacteraceae</taxon>
        <taxon>Sulfuricaulis</taxon>
    </lineage>
</organism>
<dbReference type="EMBL" id="AP014879">
    <property type="protein sequence ID" value="BAV34873.1"/>
    <property type="molecule type" value="Genomic_DNA"/>
</dbReference>
<protein>
    <recommendedName>
        <fullName evidence="3">Fe-S oxidoreductase</fullName>
    </recommendedName>
</protein>
<proteinExistence type="predicted"/>
<dbReference type="Proteomes" id="UP000243180">
    <property type="component" value="Chromosome"/>
</dbReference>
<dbReference type="InterPro" id="IPR005358">
    <property type="entry name" value="Puta_zinc/iron-chelating_dom"/>
</dbReference>
<keyword evidence="2" id="KW-1185">Reference proteome</keyword>
<sequence>MTTIIPIALAGEVKITPENKCSYCKGATCCTYLTQPLDTPRSMEDFDLLLWQISHVNTQMYKDEDGWFLLVNNPCRHLQPGGRCGIYETRPQICRDHSNDGCEFEGPSGHEDFDIFFPDYESLLDYCRRKFKNWDRRFKRAASAPARARQAQA</sequence>
<name>A0A1B4XJ89_9GAMM</name>
<dbReference type="Pfam" id="PF03692">
    <property type="entry name" value="CxxCxxCC"/>
    <property type="match status" value="1"/>
</dbReference>
<evidence type="ECO:0000313" key="1">
    <source>
        <dbReference type="EMBL" id="BAV34873.1"/>
    </source>
</evidence>
<dbReference type="AlphaFoldDB" id="A0A1B4XJ89"/>
<reference evidence="1 2" key="1">
    <citation type="submission" date="2015-05" db="EMBL/GenBank/DDBJ databases">
        <title>Complete genome sequence of a sulfur-oxidizing gammaproteobacterium strain HA5.</title>
        <authorList>
            <person name="Miura A."/>
            <person name="Kojima H."/>
            <person name="Fukui M."/>
        </authorList>
    </citation>
    <scope>NUCLEOTIDE SEQUENCE [LARGE SCALE GENOMIC DNA]</scope>
    <source>
        <strain evidence="1 2">HA5</strain>
    </source>
</reference>
<accession>A0A1B4XJ89</accession>
<dbReference type="OrthoDB" id="71604at2"/>
<evidence type="ECO:0000313" key="2">
    <source>
        <dbReference type="Proteomes" id="UP000243180"/>
    </source>
</evidence>
<gene>
    <name evidence="1" type="ORF">SCL_2596</name>
</gene>
<dbReference type="RefSeq" id="WP_096361572.1">
    <property type="nucleotide sequence ID" value="NZ_AP014879.1"/>
</dbReference>
<evidence type="ECO:0008006" key="3">
    <source>
        <dbReference type="Google" id="ProtNLM"/>
    </source>
</evidence>
<dbReference type="KEGG" id="slim:SCL_2596"/>